<dbReference type="EMBL" id="JAVXUO010002601">
    <property type="protein sequence ID" value="KAK2971149.1"/>
    <property type="molecule type" value="Genomic_DNA"/>
</dbReference>
<evidence type="ECO:0000313" key="4">
    <source>
        <dbReference type="Proteomes" id="UP001187471"/>
    </source>
</evidence>
<keyword evidence="4" id="KW-1185">Reference proteome</keyword>
<dbReference type="PANTHER" id="PTHR45950:SF1">
    <property type="entry name" value="HOMEOBOX-LEUCINE ZIPPER PROTEIN ATHB-15"/>
    <property type="match status" value="1"/>
</dbReference>
<dbReference type="InterPro" id="IPR013978">
    <property type="entry name" value="MEKHLA"/>
</dbReference>
<dbReference type="Pfam" id="PF08670">
    <property type="entry name" value="MEKHLA"/>
    <property type="match status" value="1"/>
</dbReference>
<feature type="domain" description="MEKHLA" evidence="2">
    <location>
        <begin position="110"/>
        <end position="138"/>
    </location>
</feature>
<dbReference type="Proteomes" id="UP001187471">
    <property type="component" value="Unassembled WGS sequence"/>
</dbReference>
<name>A0AA88QIB7_9ASTE</name>
<keyword evidence="1" id="KW-0539">Nucleus</keyword>
<sequence>MVHKILVCVPTTAQNVQACLQCRILFEVICCQAVTWLDLVKEMSLEEKFSDCVALSQLRRIAQEVSQSNATNWDRRPAARRALSRRLSSFLSLFITLTGEKLHWLIRMLALPVFTFGNQAGLDMLETTLVALQDIALQNL</sequence>
<dbReference type="InterPro" id="IPR044830">
    <property type="entry name" value="HD-Zip_III"/>
</dbReference>
<proteinExistence type="predicted"/>
<protein>
    <recommendedName>
        <fullName evidence="2">MEKHLA domain-containing protein</fullName>
    </recommendedName>
</protein>
<reference evidence="3" key="1">
    <citation type="submission" date="2022-12" db="EMBL/GenBank/DDBJ databases">
        <title>Draft genome assemblies for two species of Escallonia (Escalloniales).</title>
        <authorList>
            <person name="Chanderbali A."/>
            <person name="Dervinis C."/>
            <person name="Anghel I."/>
            <person name="Soltis D."/>
            <person name="Soltis P."/>
            <person name="Zapata F."/>
        </authorList>
    </citation>
    <scope>NUCLEOTIDE SEQUENCE</scope>
    <source>
        <strain evidence="3">UCBG92.1500</strain>
        <tissue evidence="3">Leaf</tissue>
    </source>
</reference>
<gene>
    <name evidence="3" type="ORF">RJ640_008573</name>
</gene>
<dbReference type="AlphaFoldDB" id="A0AA88QIB7"/>
<evidence type="ECO:0000256" key="1">
    <source>
        <dbReference type="ARBA" id="ARBA00023242"/>
    </source>
</evidence>
<dbReference type="GO" id="GO:0003700">
    <property type="term" value="F:DNA-binding transcription factor activity"/>
    <property type="evidence" value="ECO:0007669"/>
    <property type="project" value="InterPro"/>
</dbReference>
<comment type="caution">
    <text evidence="3">The sequence shown here is derived from an EMBL/GenBank/DDBJ whole genome shotgun (WGS) entry which is preliminary data.</text>
</comment>
<evidence type="ECO:0000313" key="3">
    <source>
        <dbReference type="EMBL" id="KAK2971149.1"/>
    </source>
</evidence>
<accession>A0AA88QIB7</accession>
<dbReference type="PANTHER" id="PTHR45950">
    <property type="entry name" value="HOMEOBOX-LEUCINE ZIPPER PROTEIN ATHB-14"/>
    <property type="match status" value="1"/>
</dbReference>
<evidence type="ECO:0000259" key="2">
    <source>
        <dbReference type="Pfam" id="PF08670"/>
    </source>
</evidence>
<organism evidence="3 4">
    <name type="scientific">Escallonia rubra</name>
    <dbReference type="NCBI Taxonomy" id="112253"/>
    <lineage>
        <taxon>Eukaryota</taxon>
        <taxon>Viridiplantae</taxon>
        <taxon>Streptophyta</taxon>
        <taxon>Embryophyta</taxon>
        <taxon>Tracheophyta</taxon>
        <taxon>Spermatophyta</taxon>
        <taxon>Magnoliopsida</taxon>
        <taxon>eudicotyledons</taxon>
        <taxon>Gunneridae</taxon>
        <taxon>Pentapetalae</taxon>
        <taxon>asterids</taxon>
        <taxon>campanulids</taxon>
        <taxon>Escalloniales</taxon>
        <taxon>Escalloniaceae</taxon>
        <taxon>Escallonia</taxon>
    </lineage>
</organism>